<sequence>MREVKNSKVQFFATPGWGETALAERHYHQAVRIGDRVEISGQGGWDDDLNFPETLEAEIDRAFDNVGAVLAAAGAAWGDVVHVNTYHVLAPPTEDFDAHNAIVIDQMRRRMPDRAPIWTETGVTALGAPQMRFEIRVTAVVEN</sequence>
<comment type="caution">
    <text evidence="1">The sequence shown here is derived from an EMBL/GenBank/DDBJ whole genome shotgun (WGS) entry which is preliminary data.</text>
</comment>
<dbReference type="OrthoDB" id="9815126at2"/>
<organism evidence="1 2">
    <name type="scientific">Mycolicibacterium bacteremicum</name>
    <name type="common">Mycobacterium bacteremicum</name>
    <dbReference type="NCBI Taxonomy" id="564198"/>
    <lineage>
        <taxon>Bacteria</taxon>
        <taxon>Bacillati</taxon>
        <taxon>Actinomycetota</taxon>
        <taxon>Actinomycetes</taxon>
        <taxon>Mycobacteriales</taxon>
        <taxon>Mycobacteriaceae</taxon>
        <taxon>Mycolicibacterium</taxon>
    </lineage>
</organism>
<dbReference type="Proteomes" id="UP000192366">
    <property type="component" value="Unassembled WGS sequence"/>
</dbReference>
<dbReference type="STRING" id="564198.BST17_14810"/>
<keyword evidence="2" id="KW-1185">Reference proteome</keyword>
<dbReference type="Gene3D" id="3.30.1330.40">
    <property type="entry name" value="RutC-like"/>
    <property type="match status" value="1"/>
</dbReference>
<evidence type="ECO:0000313" key="2">
    <source>
        <dbReference type="Proteomes" id="UP000192366"/>
    </source>
</evidence>
<gene>
    <name evidence="1" type="ORF">BST17_14810</name>
</gene>
<protein>
    <submittedName>
        <fullName evidence="1">Uncharacterized protein</fullName>
    </submittedName>
</protein>
<dbReference type="GO" id="GO:0019239">
    <property type="term" value="F:deaminase activity"/>
    <property type="evidence" value="ECO:0007669"/>
    <property type="project" value="TreeGrafter"/>
</dbReference>
<dbReference type="InterPro" id="IPR035959">
    <property type="entry name" value="RutC-like_sf"/>
</dbReference>
<evidence type="ECO:0000313" key="1">
    <source>
        <dbReference type="EMBL" id="ORA04157.1"/>
    </source>
</evidence>
<accession>A0A1W9YVZ2</accession>
<dbReference type="InterPro" id="IPR006175">
    <property type="entry name" value="YjgF/YER057c/UK114"/>
</dbReference>
<dbReference type="PANTHER" id="PTHR11803">
    <property type="entry name" value="2-IMINOBUTANOATE/2-IMINOPROPANOATE DEAMINASE RIDA"/>
    <property type="match status" value="1"/>
</dbReference>
<proteinExistence type="predicted"/>
<name>A0A1W9YVZ2_MYCBA</name>
<dbReference type="RefSeq" id="WP_083059344.1">
    <property type="nucleotide sequence ID" value="NZ_CALUAE010000036.1"/>
</dbReference>
<dbReference type="GO" id="GO:0005829">
    <property type="term" value="C:cytosol"/>
    <property type="evidence" value="ECO:0007669"/>
    <property type="project" value="TreeGrafter"/>
</dbReference>
<dbReference type="AlphaFoldDB" id="A0A1W9YVZ2"/>
<dbReference type="SUPFAM" id="SSF55298">
    <property type="entry name" value="YjgF-like"/>
    <property type="match status" value="1"/>
</dbReference>
<dbReference type="Pfam" id="PF01042">
    <property type="entry name" value="Ribonuc_L-PSP"/>
    <property type="match status" value="1"/>
</dbReference>
<dbReference type="PANTHER" id="PTHR11803:SF39">
    <property type="entry name" value="2-IMINOBUTANOATE_2-IMINOPROPANOATE DEAMINASE"/>
    <property type="match status" value="1"/>
</dbReference>
<dbReference type="EMBL" id="MVHJ01000011">
    <property type="protein sequence ID" value="ORA04157.1"/>
    <property type="molecule type" value="Genomic_DNA"/>
</dbReference>
<reference evidence="1 2" key="1">
    <citation type="submission" date="2017-02" db="EMBL/GenBank/DDBJ databases">
        <title>The new phylogeny of genus Mycobacterium.</title>
        <authorList>
            <person name="Tortoli E."/>
            <person name="Trovato A."/>
            <person name="Cirillo D.M."/>
        </authorList>
    </citation>
    <scope>NUCLEOTIDE SEQUENCE [LARGE SCALE GENOMIC DNA]</scope>
    <source>
        <strain evidence="1 2">DSM 45578</strain>
    </source>
</reference>